<keyword evidence="3" id="KW-0732">Signal</keyword>
<feature type="chain" id="PRO_5045081428" evidence="3">
    <location>
        <begin position="27"/>
        <end position="261"/>
    </location>
</feature>
<evidence type="ECO:0000256" key="2">
    <source>
        <dbReference type="SAM" id="MobiDB-lite"/>
    </source>
</evidence>
<evidence type="ECO:0000256" key="1">
    <source>
        <dbReference type="SAM" id="Coils"/>
    </source>
</evidence>
<dbReference type="NCBIfam" id="NF033729">
    <property type="entry name" value="borfam54_2"/>
    <property type="match status" value="1"/>
</dbReference>
<dbReference type="EMBL" id="CP028873">
    <property type="protein sequence ID" value="AZA27180.1"/>
    <property type="molecule type" value="Genomic_DNA"/>
</dbReference>
<dbReference type="Pfam" id="PF05714">
    <property type="entry name" value="PFam54_60"/>
    <property type="match status" value="1"/>
</dbReference>
<sequence length="261" mass="30572">MKKNKLNMIKLNIITAILTSICISCAPLDNVNPNKLKSHTHPRKLKKTKSRTNSKNLAENNQNLKNESQNPKYSNQDSQEKILLSKLEKIDKDLKDQKKQEDIQIANIDAQDDFLETFKLQQDEVFMHITKMILKRIIYSSLNYEKEKILLLKEILEKLDNNAQDRKIARTFLETSRDIQLLIEKIHSINIQDISKKEAEELLEDRESSLKIKQNFAKTLNATIDAYSKNFNNLKTNLKNLATHIKDKYYHISIYRPNTVY</sequence>
<proteinExistence type="predicted"/>
<keyword evidence="5" id="KW-1185">Reference proteome</keyword>
<dbReference type="InterPro" id="IPR008421">
    <property type="entry name" value="Borrelia_lipoprotein_PFam54/60"/>
</dbReference>
<gene>
    <name evidence="4" type="ORF">DB299_04645</name>
</gene>
<keyword evidence="1" id="KW-0175">Coiled coil</keyword>
<dbReference type="RefSeq" id="WP_123771965.1">
    <property type="nucleotide sequence ID" value="NZ_CP028873.1"/>
</dbReference>
<accession>A0ABN5RH66</accession>
<organism evidence="4 5">
    <name type="scientific">Borrelia garinii subsp. bavariensis (strain ATCC BAA-2496 / DSM 23469 / PBi)</name>
    <name type="common">Borreliella bavariensis</name>
    <dbReference type="NCBI Taxonomy" id="290434"/>
    <lineage>
        <taxon>Bacteria</taxon>
        <taxon>Pseudomonadati</taxon>
        <taxon>Spirochaetota</taxon>
        <taxon>Spirochaetia</taxon>
        <taxon>Spirochaetales</taxon>
        <taxon>Borreliaceae</taxon>
        <taxon>Borreliella</taxon>
    </lineage>
</organism>
<feature type="region of interest" description="Disordered" evidence="2">
    <location>
        <begin position="32"/>
        <end position="78"/>
    </location>
</feature>
<dbReference type="Proteomes" id="UP000274630">
    <property type="component" value="Plasmid lp54"/>
</dbReference>
<feature type="compositionally biased region" description="Basic residues" evidence="2">
    <location>
        <begin position="36"/>
        <end position="52"/>
    </location>
</feature>
<evidence type="ECO:0000313" key="4">
    <source>
        <dbReference type="EMBL" id="AZA27180.1"/>
    </source>
</evidence>
<evidence type="ECO:0000256" key="3">
    <source>
        <dbReference type="SAM" id="SignalP"/>
    </source>
</evidence>
<geneLocation type="plasmid" evidence="4 5">
    <name>lp54</name>
</geneLocation>
<evidence type="ECO:0000313" key="5">
    <source>
        <dbReference type="Proteomes" id="UP000274630"/>
    </source>
</evidence>
<protein>
    <submittedName>
        <fullName evidence="4">Uncharacterized protein</fullName>
    </submittedName>
</protein>
<feature type="signal peptide" evidence="3">
    <location>
        <begin position="1"/>
        <end position="26"/>
    </location>
</feature>
<feature type="compositionally biased region" description="Polar residues" evidence="2">
    <location>
        <begin position="53"/>
        <end position="77"/>
    </location>
</feature>
<reference evidence="5" key="1">
    <citation type="submission" date="2018-04" db="EMBL/GenBank/DDBJ databases">
        <title>Whole Genome Assembly of Borrelia bavariensis PBi.</title>
        <authorList>
            <person name="Margos G."/>
        </authorList>
    </citation>
    <scope>NUCLEOTIDE SEQUENCE [LARGE SCALE GENOMIC DNA]</scope>
    <source>
        <strain evidence="5">PBi</strain>
        <plasmid evidence="5">lp54</plasmid>
    </source>
</reference>
<dbReference type="Gene3D" id="1.10.3160.10">
    <property type="entry name" value="Bbcrasp-1"/>
    <property type="match status" value="1"/>
</dbReference>
<feature type="coiled-coil region" evidence="1">
    <location>
        <begin position="217"/>
        <end position="244"/>
    </location>
</feature>
<name>A0ABN5RH66_BORGP</name>
<keyword evidence="4" id="KW-0614">Plasmid</keyword>